<accession>A0ABD6D0R4</accession>
<dbReference type="Proteomes" id="UP001597075">
    <property type="component" value="Unassembled WGS sequence"/>
</dbReference>
<keyword evidence="2" id="KW-1185">Reference proteome</keyword>
<evidence type="ECO:0000313" key="1">
    <source>
        <dbReference type="EMBL" id="MFD1634794.1"/>
    </source>
</evidence>
<evidence type="ECO:0000313" key="2">
    <source>
        <dbReference type="Proteomes" id="UP001597075"/>
    </source>
</evidence>
<dbReference type="RefSeq" id="WP_256405032.1">
    <property type="nucleotide sequence ID" value="NZ_CP187151.1"/>
</dbReference>
<proteinExistence type="predicted"/>
<organism evidence="1 2">
    <name type="scientific">Haloplanus ruber</name>
    <dbReference type="NCBI Taxonomy" id="869892"/>
    <lineage>
        <taxon>Archaea</taxon>
        <taxon>Methanobacteriati</taxon>
        <taxon>Methanobacteriota</taxon>
        <taxon>Stenosarchaea group</taxon>
        <taxon>Halobacteria</taxon>
        <taxon>Halobacteriales</taxon>
        <taxon>Haloferacaceae</taxon>
        <taxon>Haloplanus</taxon>
    </lineage>
</organism>
<name>A0ABD6D0R4_9EURY</name>
<protein>
    <submittedName>
        <fullName evidence="1">Uncharacterized protein</fullName>
    </submittedName>
</protein>
<gene>
    <name evidence="1" type="ORF">ACFSBJ_13765</name>
</gene>
<sequence>MNYTLQPAESVSDGIKRIVDGKIERAIEHIDGADDPHETIHEVRKRCKERSSPKFVH</sequence>
<reference evidence="1 2" key="1">
    <citation type="journal article" date="2019" name="Int. J. Syst. Evol. Microbiol.">
        <title>The Global Catalogue of Microorganisms (GCM) 10K type strain sequencing project: providing services to taxonomists for standard genome sequencing and annotation.</title>
        <authorList>
            <consortium name="The Broad Institute Genomics Platform"/>
            <consortium name="The Broad Institute Genome Sequencing Center for Infectious Disease"/>
            <person name="Wu L."/>
            <person name="Ma J."/>
        </authorList>
    </citation>
    <scope>NUCLEOTIDE SEQUENCE [LARGE SCALE GENOMIC DNA]</scope>
    <source>
        <strain evidence="1 2">CGMCC 1.10594</strain>
    </source>
</reference>
<comment type="caution">
    <text evidence="1">The sequence shown here is derived from an EMBL/GenBank/DDBJ whole genome shotgun (WGS) entry which is preliminary data.</text>
</comment>
<dbReference type="EMBL" id="JBHUDL010000010">
    <property type="protein sequence ID" value="MFD1634794.1"/>
    <property type="molecule type" value="Genomic_DNA"/>
</dbReference>
<dbReference type="AlphaFoldDB" id="A0ABD6D0R4"/>